<name>A0A1S3YX22_TOBAC</name>
<evidence type="ECO:0008006" key="4">
    <source>
        <dbReference type="Google" id="ProtNLM"/>
    </source>
</evidence>
<accession>A0A1S3YX22</accession>
<dbReference type="Pfam" id="PF13976">
    <property type="entry name" value="gag_pre-integrs"/>
    <property type="match status" value="1"/>
</dbReference>
<dbReference type="RefSeq" id="XP_016456392.1">
    <property type="nucleotide sequence ID" value="XM_016600906.1"/>
</dbReference>
<dbReference type="PANTHER" id="PTHR42648:SF31">
    <property type="entry name" value="RNA-DIRECTED DNA POLYMERASE"/>
    <property type="match status" value="1"/>
</dbReference>
<dbReference type="InterPro" id="IPR039537">
    <property type="entry name" value="Retrotran_Ty1/copia-like"/>
</dbReference>
<reference evidence="3" key="1">
    <citation type="submission" date="2025-08" db="UniProtKB">
        <authorList>
            <consortium name="RefSeq"/>
        </authorList>
    </citation>
    <scope>IDENTIFICATION</scope>
</reference>
<dbReference type="InterPro" id="IPR057670">
    <property type="entry name" value="SH3_retrovirus"/>
</dbReference>
<evidence type="ECO:0000259" key="1">
    <source>
        <dbReference type="Pfam" id="PF13976"/>
    </source>
</evidence>
<dbReference type="PANTHER" id="PTHR42648">
    <property type="entry name" value="TRANSPOSASE, PUTATIVE-RELATED"/>
    <property type="match status" value="1"/>
</dbReference>
<feature type="domain" description="GAG-pre-integrase" evidence="1">
    <location>
        <begin position="43"/>
        <end position="112"/>
    </location>
</feature>
<dbReference type="AlphaFoldDB" id="A0A1S3YX22"/>
<gene>
    <name evidence="3" type="primary">LOC107780381</name>
</gene>
<proteinExistence type="predicted"/>
<evidence type="ECO:0000313" key="3">
    <source>
        <dbReference type="RefSeq" id="XP_016456392.1"/>
    </source>
</evidence>
<feature type="domain" description="Retroviral polymerase SH3-like" evidence="2">
    <location>
        <begin position="178"/>
        <end position="230"/>
    </location>
</feature>
<dbReference type="PaxDb" id="4097-A0A1S3YX22"/>
<dbReference type="KEGG" id="nta:107780381"/>
<evidence type="ECO:0000259" key="2">
    <source>
        <dbReference type="Pfam" id="PF25597"/>
    </source>
</evidence>
<organism evidence="3">
    <name type="scientific">Nicotiana tabacum</name>
    <name type="common">Common tobacco</name>
    <dbReference type="NCBI Taxonomy" id="4097"/>
    <lineage>
        <taxon>Eukaryota</taxon>
        <taxon>Viridiplantae</taxon>
        <taxon>Streptophyta</taxon>
        <taxon>Embryophyta</taxon>
        <taxon>Tracheophyta</taxon>
        <taxon>Spermatophyta</taxon>
        <taxon>Magnoliopsida</taxon>
        <taxon>eudicotyledons</taxon>
        <taxon>Gunneridae</taxon>
        <taxon>Pentapetalae</taxon>
        <taxon>asterids</taxon>
        <taxon>lamiids</taxon>
        <taxon>Solanales</taxon>
        <taxon>Solanaceae</taxon>
        <taxon>Nicotianoideae</taxon>
        <taxon>Nicotianeae</taxon>
        <taxon>Nicotiana</taxon>
    </lineage>
</organism>
<dbReference type="OrthoDB" id="1286631at2759"/>
<dbReference type="InterPro" id="IPR025724">
    <property type="entry name" value="GAG-pre-integrase_dom"/>
</dbReference>
<protein>
    <recommendedName>
        <fullName evidence="4">GAG-pre-integrase domain-containing protein</fullName>
    </recommendedName>
</protein>
<sequence>MAGTINAFLADAHIKYWIVDSGATNHMDLYSGMVKGIGRESEGLYLFLQKSINNNNTIARGLTGIKENLNIGLWHRRLGHASAVAIKQILGLGQEECKVAIDSCTICPLARHTRLPFHNSTSRSSDIFELLHVDVWGPYNNEIAERKYRHILEIAREVRFQGGIPLKFWGHCVLAAVHNHDKFVARAAAGVMMGYSAVSKGYILYDLTNRVFFINRDVHFKEHIFSFKHKPATHSSLFSEVEPNSDPSLGYTANELT</sequence>
<dbReference type="Pfam" id="PF25597">
    <property type="entry name" value="SH3_retrovirus"/>
    <property type="match status" value="1"/>
</dbReference>